<comment type="caution">
    <text evidence="2">The sequence shown here is derived from an EMBL/GenBank/DDBJ whole genome shotgun (WGS) entry which is preliminary data.</text>
</comment>
<dbReference type="InterPro" id="IPR011009">
    <property type="entry name" value="Kinase-like_dom_sf"/>
</dbReference>
<dbReference type="EMBL" id="JALLBG020000123">
    <property type="protein sequence ID" value="KAL3763402.1"/>
    <property type="molecule type" value="Genomic_DNA"/>
</dbReference>
<organism evidence="2 3">
    <name type="scientific">Discostella pseudostelligera</name>
    <dbReference type="NCBI Taxonomy" id="259834"/>
    <lineage>
        <taxon>Eukaryota</taxon>
        <taxon>Sar</taxon>
        <taxon>Stramenopiles</taxon>
        <taxon>Ochrophyta</taxon>
        <taxon>Bacillariophyta</taxon>
        <taxon>Coscinodiscophyceae</taxon>
        <taxon>Thalassiosirophycidae</taxon>
        <taxon>Stephanodiscales</taxon>
        <taxon>Stephanodiscaceae</taxon>
        <taxon>Discostella</taxon>
    </lineage>
</organism>
<feature type="domain" description="ABC1 atypical kinase-like" evidence="1">
    <location>
        <begin position="149"/>
        <end position="318"/>
    </location>
</feature>
<evidence type="ECO:0000313" key="2">
    <source>
        <dbReference type="EMBL" id="KAL3763402.1"/>
    </source>
</evidence>
<evidence type="ECO:0000259" key="1">
    <source>
        <dbReference type="Pfam" id="PF03109"/>
    </source>
</evidence>
<keyword evidence="3" id="KW-1185">Reference proteome</keyword>
<dbReference type="SUPFAM" id="SSF56112">
    <property type="entry name" value="Protein kinase-like (PK-like)"/>
    <property type="match status" value="1"/>
</dbReference>
<dbReference type="InterPro" id="IPR051130">
    <property type="entry name" value="Mito_struct-func_regulator"/>
</dbReference>
<evidence type="ECO:0000313" key="3">
    <source>
        <dbReference type="Proteomes" id="UP001530293"/>
    </source>
</evidence>
<gene>
    <name evidence="2" type="ORF">ACHAWU_001975</name>
</gene>
<dbReference type="PANTHER" id="PTHR43173:SF34">
    <property type="entry name" value="ABC1 ATYPICAL KINASE-LIKE DOMAIN-CONTAINING PROTEIN"/>
    <property type="match status" value="1"/>
</dbReference>
<sequence>MLLRALPVRRVVRRAAAISVVGTGVAGTSALAYANTDQGLGFKRQVEFWWSIGPIVFDYWWNSYPNSPKVKLQTAAHTSFNTSTDNVEEADAHNAIKRKELLTSLHERNAPKIFQAMINLGGLYIKLGQVLSVTVLPIPDQYRKLFRTLQSNVPGASDFESVVKPTLEKELGAPLDTIFDSIDTIPCGAASIGQAHRATLRNTNEEVIIKVQYPNARWQIPADIECVGDFLHLCVQFGIVDESSSTLSYEEFARQFLAELDYESEKENLKLVHQSSLDPASPYMSRGVLIPRVFEEYCTKQVITMTYLPGPKFEEFAKKQLALLGIDPERGVKSVVMEGRSHGIDATTNNTEERQSGVVGTELALSPESSSFHWKMHLSRFIGNFVSVDSMFCIVRFARRILLWSTAVTVRSIQAASTLSVVPNDWKEWANEQEHAILQSERWDWIQEAVSTLIDVHGYQILNQGLFNADCHPGNILIVQDEKNASMKPKLGLIDYGQVKRLNSEERVKVAKLILSIANKESDEVIADNFRSMGIKTKSNSTRFLAEFGKLMFGSLEAKHLDRHWHRELHKEDRVLYFPTELSMVYRTTLLLRGLAMSLQFNPSVGEAWRHHAEETIKMQGGIVH</sequence>
<dbReference type="InterPro" id="IPR004147">
    <property type="entry name" value="ABC1_dom"/>
</dbReference>
<dbReference type="Proteomes" id="UP001530293">
    <property type="component" value="Unassembled WGS sequence"/>
</dbReference>
<dbReference type="PANTHER" id="PTHR43173">
    <property type="entry name" value="ABC1 FAMILY PROTEIN"/>
    <property type="match status" value="1"/>
</dbReference>
<dbReference type="CDD" id="cd05121">
    <property type="entry name" value="ABC1_ADCK3-like"/>
    <property type="match status" value="1"/>
</dbReference>
<reference evidence="2 3" key="1">
    <citation type="submission" date="2024-10" db="EMBL/GenBank/DDBJ databases">
        <title>Updated reference genomes for cyclostephanoid diatoms.</title>
        <authorList>
            <person name="Roberts W.R."/>
            <person name="Alverson A.J."/>
        </authorList>
    </citation>
    <scope>NUCLEOTIDE SEQUENCE [LARGE SCALE GENOMIC DNA]</scope>
    <source>
        <strain evidence="2 3">AJA232-27</strain>
    </source>
</reference>
<proteinExistence type="predicted"/>
<dbReference type="Pfam" id="PF03109">
    <property type="entry name" value="ABC1"/>
    <property type="match status" value="2"/>
</dbReference>
<dbReference type="AlphaFoldDB" id="A0ABD3MMH7"/>
<accession>A0ABD3MMH7</accession>
<name>A0ABD3MMH7_9STRA</name>
<protein>
    <recommendedName>
        <fullName evidence="1">ABC1 atypical kinase-like domain-containing protein</fullName>
    </recommendedName>
</protein>
<feature type="domain" description="ABC1 atypical kinase-like" evidence="1">
    <location>
        <begin position="450"/>
        <end position="526"/>
    </location>
</feature>